<accession>A0AAW1M349</accession>
<proteinExistence type="predicted"/>
<evidence type="ECO:0000313" key="3">
    <source>
        <dbReference type="EMBL" id="KAK9739946.1"/>
    </source>
</evidence>
<reference evidence="3 4" key="1">
    <citation type="journal article" date="2024" name="BMC Genomics">
        <title>De novo assembly and annotation of Popillia japonica's genome with initial clues to its potential as an invasive pest.</title>
        <authorList>
            <person name="Cucini C."/>
            <person name="Boschi S."/>
            <person name="Funari R."/>
            <person name="Cardaioli E."/>
            <person name="Iannotti N."/>
            <person name="Marturano G."/>
            <person name="Paoli F."/>
            <person name="Bruttini M."/>
            <person name="Carapelli A."/>
            <person name="Frati F."/>
            <person name="Nardi F."/>
        </authorList>
    </citation>
    <scope>NUCLEOTIDE SEQUENCE [LARGE SCALE GENOMIC DNA]</scope>
    <source>
        <strain evidence="3">DMR45628</strain>
    </source>
</reference>
<protein>
    <submittedName>
        <fullName evidence="3">Uncharacterized protein</fullName>
    </submittedName>
</protein>
<evidence type="ECO:0000256" key="1">
    <source>
        <dbReference type="SAM" id="Coils"/>
    </source>
</evidence>
<comment type="caution">
    <text evidence="3">The sequence shown here is derived from an EMBL/GenBank/DDBJ whole genome shotgun (WGS) entry which is preliminary data.</text>
</comment>
<organism evidence="3 4">
    <name type="scientific">Popillia japonica</name>
    <name type="common">Japanese beetle</name>
    <dbReference type="NCBI Taxonomy" id="7064"/>
    <lineage>
        <taxon>Eukaryota</taxon>
        <taxon>Metazoa</taxon>
        <taxon>Ecdysozoa</taxon>
        <taxon>Arthropoda</taxon>
        <taxon>Hexapoda</taxon>
        <taxon>Insecta</taxon>
        <taxon>Pterygota</taxon>
        <taxon>Neoptera</taxon>
        <taxon>Endopterygota</taxon>
        <taxon>Coleoptera</taxon>
        <taxon>Polyphaga</taxon>
        <taxon>Scarabaeiformia</taxon>
        <taxon>Scarabaeidae</taxon>
        <taxon>Rutelinae</taxon>
        <taxon>Popillia</taxon>
    </lineage>
</organism>
<dbReference type="EMBL" id="JASPKY010000069">
    <property type="protein sequence ID" value="KAK9739946.1"/>
    <property type="molecule type" value="Genomic_DNA"/>
</dbReference>
<feature type="compositionally biased region" description="Basic and acidic residues" evidence="2">
    <location>
        <begin position="1"/>
        <end position="11"/>
    </location>
</feature>
<feature type="coiled-coil region" evidence="1">
    <location>
        <begin position="90"/>
        <end position="124"/>
    </location>
</feature>
<name>A0AAW1M349_POPJA</name>
<evidence type="ECO:0000256" key="2">
    <source>
        <dbReference type="SAM" id="MobiDB-lite"/>
    </source>
</evidence>
<evidence type="ECO:0000313" key="4">
    <source>
        <dbReference type="Proteomes" id="UP001458880"/>
    </source>
</evidence>
<feature type="region of interest" description="Disordered" evidence="2">
    <location>
        <begin position="1"/>
        <end position="20"/>
    </location>
</feature>
<keyword evidence="1" id="KW-0175">Coiled coil</keyword>
<gene>
    <name evidence="3" type="ORF">QE152_g8617</name>
</gene>
<dbReference type="AlphaFoldDB" id="A0AAW1M349"/>
<dbReference type="Proteomes" id="UP001458880">
    <property type="component" value="Unassembled WGS sequence"/>
</dbReference>
<sequence length="125" mass="14714">MSDDRGKREKASGSIYRSRTGSEGTIADFLKRKREEAQTEQTDKHIFNSSKKIQRSPIKSISDKTSLETARSTRTFEEMEEFKTMITPMFQELKKEIKSNNEQMTKNNEDIVKLREELKERDEKM</sequence>
<keyword evidence="4" id="KW-1185">Reference proteome</keyword>